<dbReference type="AlphaFoldDB" id="A0A5A7VGL7"/>
<dbReference type="Proteomes" id="UP000321393">
    <property type="component" value="Unassembled WGS sequence"/>
</dbReference>
<name>A0A5A7VGL7_CUCMM</name>
<accession>A0A5A7VGL7</accession>
<evidence type="ECO:0000313" key="2">
    <source>
        <dbReference type="EMBL" id="KAA0066454.1"/>
    </source>
</evidence>
<dbReference type="EMBL" id="SSTE01000903">
    <property type="protein sequence ID" value="KAA0066454.1"/>
    <property type="molecule type" value="Genomic_DNA"/>
</dbReference>
<proteinExistence type="predicted"/>
<reference evidence="2 3" key="1">
    <citation type="submission" date="2019-08" db="EMBL/GenBank/DDBJ databases">
        <title>Draft genome sequences of two oriental melons (Cucumis melo L. var makuwa).</title>
        <authorList>
            <person name="Kwon S.-Y."/>
        </authorList>
    </citation>
    <scope>NUCLEOTIDE SEQUENCE [LARGE SCALE GENOMIC DNA]</scope>
    <source>
        <strain evidence="3">cv. SW 3</strain>
        <tissue evidence="2">Leaf</tissue>
    </source>
</reference>
<protein>
    <submittedName>
        <fullName evidence="2">ATPase 2, plasma membrane-type-like</fullName>
    </submittedName>
</protein>
<organism evidence="2 3">
    <name type="scientific">Cucumis melo var. makuwa</name>
    <name type="common">Oriental melon</name>
    <dbReference type="NCBI Taxonomy" id="1194695"/>
    <lineage>
        <taxon>Eukaryota</taxon>
        <taxon>Viridiplantae</taxon>
        <taxon>Streptophyta</taxon>
        <taxon>Embryophyta</taxon>
        <taxon>Tracheophyta</taxon>
        <taxon>Spermatophyta</taxon>
        <taxon>Magnoliopsida</taxon>
        <taxon>eudicotyledons</taxon>
        <taxon>Gunneridae</taxon>
        <taxon>Pentapetalae</taxon>
        <taxon>rosids</taxon>
        <taxon>fabids</taxon>
        <taxon>Cucurbitales</taxon>
        <taxon>Cucurbitaceae</taxon>
        <taxon>Benincaseae</taxon>
        <taxon>Cucumis</taxon>
    </lineage>
</organism>
<dbReference type="Gene3D" id="1.20.1110.10">
    <property type="entry name" value="Calcium-transporting ATPase, transmembrane domain"/>
    <property type="match status" value="1"/>
</dbReference>
<keyword evidence="1" id="KW-1133">Transmembrane helix</keyword>
<keyword evidence="1" id="KW-0472">Membrane</keyword>
<gene>
    <name evidence="2" type="ORF">E6C27_scaffold21G005520</name>
</gene>
<keyword evidence="1" id="KW-0812">Transmembrane</keyword>
<evidence type="ECO:0000313" key="3">
    <source>
        <dbReference type="Proteomes" id="UP000321393"/>
    </source>
</evidence>
<evidence type="ECO:0000256" key="1">
    <source>
        <dbReference type="SAM" id="Phobius"/>
    </source>
</evidence>
<sequence>MTPRFENERIWQDDVEIPGVEAMRMIVRLVKEGRQSYSVVLHGVLAMTFHYMFKESVDVKVSKTQVEKVWKETKRRVVLLTRHLTRHLESKVLKFLWFMWNPLSWVMEVAVIMTIALANGGLRF</sequence>
<feature type="transmembrane region" description="Helical" evidence="1">
    <location>
        <begin position="103"/>
        <end position="122"/>
    </location>
</feature>
<comment type="caution">
    <text evidence="2">The sequence shown here is derived from an EMBL/GenBank/DDBJ whole genome shotgun (WGS) entry which is preliminary data.</text>
</comment>